<evidence type="ECO:0000313" key="3">
    <source>
        <dbReference type="EMBL" id="KAG0445924.1"/>
    </source>
</evidence>
<evidence type="ECO:0000313" key="2">
    <source>
        <dbReference type="EMBL" id="KAG0445916.1"/>
    </source>
</evidence>
<gene>
    <name evidence="3" type="ORF">HPP92_029093</name>
    <name evidence="2" type="ORF">HPP92_029104</name>
</gene>
<evidence type="ECO:0000313" key="4">
    <source>
        <dbReference type="Proteomes" id="UP000636800"/>
    </source>
</evidence>
<comment type="caution">
    <text evidence="3">The sequence shown here is derived from an EMBL/GenBank/DDBJ whole genome shotgun (WGS) entry which is preliminary data.</text>
</comment>
<reference evidence="4 5" key="1">
    <citation type="journal article" date="2020" name="Nat. Food">
        <title>A phased Vanilla planifolia genome enables genetic improvement of flavour and production.</title>
        <authorList>
            <person name="Hasing T."/>
            <person name="Tang H."/>
            <person name="Brym M."/>
            <person name="Khazi F."/>
            <person name="Huang T."/>
            <person name="Chambers A.H."/>
        </authorList>
    </citation>
    <scope>NUCLEOTIDE SEQUENCE [LARGE SCALE GENOMIC DNA]</scope>
    <source>
        <tissue evidence="3">Leaf</tissue>
    </source>
</reference>
<dbReference type="AlphaFoldDB" id="A0A835P3N1"/>
<proteinExistence type="predicted"/>
<dbReference type="EMBL" id="JADCNM010000634">
    <property type="protein sequence ID" value="KAG0445916.1"/>
    <property type="molecule type" value="Genomic_DNA"/>
</dbReference>
<sequence>VRQMRCRFAGTASRSPRAESSDPIGGEGGVRSPAALAAGPPLRRPQAQIHFTTAHGRSHRRSPLEL</sequence>
<dbReference type="EMBL" id="JADCNL010000633">
    <property type="protein sequence ID" value="KAG0445924.1"/>
    <property type="molecule type" value="Genomic_DNA"/>
</dbReference>
<protein>
    <submittedName>
        <fullName evidence="3">Uncharacterized protein</fullName>
    </submittedName>
</protein>
<evidence type="ECO:0000256" key="1">
    <source>
        <dbReference type="SAM" id="MobiDB-lite"/>
    </source>
</evidence>
<dbReference type="Proteomes" id="UP000639772">
    <property type="component" value="Unassembled WGS sequence"/>
</dbReference>
<feature type="compositionally biased region" description="Low complexity" evidence="1">
    <location>
        <begin position="33"/>
        <end position="44"/>
    </location>
</feature>
<accession>A0A835P3N1</accession>
<dbReference type="Proteomes" id="UP000636800">
    <property type="component" value="Unassembled WGS sequence"/>
</dbReference>
<feature type="non-terminal residue" evidence="3">
    <location>
        <position position="1"/>
    </location>
</feature>
<name>A0A835P3N1_VANPL</name>
<evidence type="ECO:0000313" key="5">
    <source>
        <dbReference type="Proteomes" id="UP000639772"/>
    </source>
</evidence>
<keyword evidence="4" id="KW-1185">Reference proteome</keyword>
<organism evidence="3 4">
    <name type="scientific">Vanilla planifolia</name>
    <name type="common">Vanilla</name>
    <dbReference type="NCBI Taxonomy" id="51239"/>
    <lineage>
        <taxon>Eukaryota</taxon>
        <taxon>Viridiplantae</taxon>
        <taxon>Streptophyta</taxon>
        <taxon>Embryophyta</taxon>
        <taxon>Tracheophyta</taxon>
        <taxon>Spermatophyta</taxon>
        <taxon>Magnoliopsida</taxon>
        <taxon>Liliopsida</taxon>
        <taxon>Asparagales</taxon>
        <taxon>Orchidaceae</taxon>
        <taxon>Vanilloideae</taxon>
        <taxon>Vanilleae</taxon>
        <taxon>Vanilla</taxon>
    </lineage>
</organism>
<feature type="region of interest" description="Disordered" evidence="1">
    <location>
        <begin position="1"/>
        <end position="44"/>
    </location>
</feature>